<evidence type="ECO:0000313" key="4">
    <source>
        <dbReference type="EMBL" id="QKV55362.1"/>
    </source>
</evidence>
<dbReference type="Gene3D" id="3.90.226.10">
    <property type="entry name" value="2-enoyl-CoA Hydratase, Chain A, domain 1"/>
    <property type="match status" value="1"/>
</dbReference>
<gene>
    <name evidence="4" type="ORF">HUK68_20780</name>
</gene>
<organism evidence="4 5">
    <name type="scientific">Comamonas antarctica</name>
    <dbReference type="NCBI Taxonomy" id="2743470"/>
    <lineage>
        <taxon>Bacteria</taxon>
        <taxon>Pseudomonadati</taxon>
        <taxon>Pseudomonadota</taxon>
        <taxon>Betaproteobacteria</taxon>
        <taxon>Burkholderiales</taxon>
        <taxon>Comamonadaceae</taxon>
        <taxon>Comamonas</taxon>
    </lineage>
</organism>
<dbReference type="Proteomes" id="UP000509579">
    <property type="component" value="Plasmid unnamed1"/>
</dbReference>
<dbReference type="RefSeq" id="WP_175506151.1">
    <property type="nucleotide sequence ID" value="NZ_CAURQT010000012.1"/>
</dbReference>
<evidence type="ECO:0000256" key="2">
    <source>
        <dbReference type="ARBA" id="ARBA00023239"/>
    </source>
</evidence>
<reference evidence="4 5" key="1">
    <citation type="submission" date="2020-06" db="EMBL/GenBank/DDBJ databases">
        <title>Acidovorax antarctica sp. nov., isolated from Corinth ice sheet soil, Antarctic Fields Peninsula.</title>
        <authorList>
            <person name="Xu Q."/>
            <person name="Peng F."/>
        </authorList>
    </citation>
    <scope>NUCLEOTIDE SEQUENCE [LARGE SCALE GENOMIC DNA]</scope>
    <source>
        <strain evidence="4 5">16-35-5</strain>
        <plasmid evidence="4 5">unnamed1</plasmid>
    </source>
</reference>
<dbReference type="InterPro" id="IPR014748">
    <property type="entry name" value="Enoyl-CoA_hydra_C"/>
</dbReference>
<name>A0A6N1XB95_9BURK</name>
<dbReference type="GO" id="GO:0016829">
    <property type="term" value="F:lyase activity"/>
    <property type="evidence" value="ECO:0007669"/>
    <property type="project" value="UniProtKB-KW"/>
</dbReference>
<dbReference type="KEGG" id="aant:HUK68_20780"/>
<dbReference type="CDD" id="cd06558">
    <property type="entry name" value="crotonase-like"/>
    <property type="match status" value="1"/>
</dbReference>
<dbReference type="PROSITE" id="PS00166">
    <property type="entry name" value="ENOYL_COA_HYDRATASE"/>
    <property type="match status" value="1"/>
</dbReference>
<evidence type="ECO:0000313" key="5">
    <source>
        <dbReference type="Proteomes" id="UP000509579"/>
    </source>
</evidence>
<accession>A0A6N1XB95</accession>
<dbReference type="InterPro" id="IPR018376">
    <property type="entry name" value="Enoyl-CoA_hyd/isom_CS"/>
</dbReference>
<dbReference type="GO" id="GO:0016853">
    <property type="term" value="F:isomerase activity"/>
    <property type="evidence" value="ECO:0007669"/>
    <property type="project" value="UniProtKB-KW"/>
</dbReference>
<keyword evidence="2" id="KW-0456">Lyase</keyword>
<sequence>MEFNTLTVAIDAGVAVVTLNRPPVNAQNIELREEITRAFDLLSDHDDVACIVLTGAGKAFSAGADIRERPNLAGVAGAYGAHNRRVRESYYAVVECSKPIIAAINGPALGAGFGLVMASDIWVASEDAYVSMPEINVGLAGGVTFLQKVFSQSRARRMFYTGMKVSAQELYRLGLVEACLPADQLMPYCMEIARDIASKSPIAMRLAKEAARMTLLMPPRDAYRYEQGNTVALSKTEDSKEAQRAFLEKRAPVYTGR</sequence>
<dbReference type="SUPFAM" id="SSF52096">
    <property type="entry name" value="ClpP/crotonase"/>
    <property type="match status" value="1"/>
</dbReference>
<dbReference type="Pfam" id="PF00378">
    <property type="entry name" value="ECH_1"/>
    <property type="match status" value="1"/>
</dbReference>
<dbReference type="InterPro" id="IPR001753">
    <property type="entry name" value="Enoyl-CoA_hydra/iso"/>
</dbReference>
<geneLocation type="plasmid" evidence="4 5">
    <name>unnamed1</name>
</geneLocation>
<dbReference type="AlphaFoldDB" id="A0A6N1XB95"/>
<evidence type="ECO:0000256" key="1">
    <source>
        <dbReference type="ARBA" id="ARBA00005254"/>
    </source>
</evidence>
<dbReference type="InterPro" id="IPR029045">
    <property type="entry name" value="ClpP/crotonase-like_dom_sf"/>
</dbReference>
<dbReference type="EMBL" id="CP054841">
    <property type="protein sequence ID" value="QKV55362.1"/>
    <property type="molecule type" value="Genomic_DNA"/>
</dbReference>
<dbReference type="NCBIfam" id="NF005073">
    <property type="entry name" value="PRK06495.1"/>
    <property type="match status" value="1"/>
</dbReference>
<keyword evidence="4" id="KW-0413">Isomerase</keyword>
<dbReference type="GO" id="GO:0006635">
    <property type="term" value="P:fatty acid beta-oxidation"/>
    <property type="evidence" value="ECO:0007669"/>
    <property type="project" value="TreeGrafter"/>
</dbReference>
<comment type="similarity">
    <text evidence="1 3">Belongs to the enoyl-CoA hydratase/isomerase family.</text>
</comment>
<dbReference type="Gene3D" id="1.10.12.10">
    <property type="entry name" value="Lyase 2-enoyl-coa Hydratase, Chain A, domain 2"/>
    <property type="match status" value="1"/>
</dbReference>
<protein>
    <submittedName>
        <fullName evidence="4">Enoyl-CoA hydratase/isomerase family protein</fullName>
    </submittedName>
</protein>
<dbReference type="PANTHER" id="PTHR11941:SF54">
    <property type="entry name" value="ENOYL-COA HYDRATASE, MITOCHONDRIAL"/>
    <property type="match status" value="1"/>
</dbReference>
<keyword evidence="4" id="KW-0614">Plasmid</keyword>
<evidence type="ECO:0000256" key="3">
    <source>
        <dbReference type="RuleBase" id="RU003707"/>
    </source>
</evidence>
<dbReference type="PANTHER" id="PTHR11941">
    <property type="entry name" value="ENOYL-COA HYDRATASE-RELATED"/>
    <property type="match status" value="1"/>
</dbReference>
<proteinExistence type="inferred from homology"/>
<keyword evidence="5" id="KW-1185">Reference proteome</keyword>